<protein>
    <submittedName>
        <fullName evidence="1">Uncharacterized protein</fullName>
    </submittedName>
</protein>
<evidence type="ECO:0000313" key="1">
    <source>
        <dbReference type="EMBL" id="CAD9809345.1"/>
    </source>
</evidence>
<name>A0A7S2XIC7_9STRA</name>
<dbReference type="EMBL" id="HBHQ01001859">
    <property type="protein sequence ID" value="CAD9809345.1"/>
    <property type="molecule type" value="Transcribed_RNA"/>
</dbReference>
<reference evidence="1" key="1">
    <citation type="submission" date="2021-01" db="EMBL/GenBank/DDBJ databases">
        <authorList>
            <person name="Corre E."/>
            <person name="Pelletier E."/>
            <person name="Niang G."/>
            <person name="Scheremetjew M."/>
            <person name="Finn R."/>
            <person name="Kale V."/>
            <person name="Holt S."/>
            <person name="Cochrane G."/>
            <person name="Meng A."/>
            <person name="Brown T."/>
            <person name="Cohen L."/>
        </authorList>
    </citation>
    <scope>NUCLEOTIDE SEQUENCE</scope>
    <source>
        <strain evidence="1">CCMP2084</strain>
    </source>
</reference>
<proteinExistence type="predicted"/>
<sequence>MYTAYYTPETADAISEKLLSILSWFSDWEKCVEDDPKLTEHNFLSRQTWNGIQRLILGTVAMIQHYVKKGGATISPRATTSDPCENHFANTRANCGSTNSPTCTMAVSCDKKAGAYAESSRVIKANNAAAPPLFQRHNY</sequence>
<gene>
    <name evidence="1" type="ORF">ASEP1449_LOCUS1168</name>
</gene>
<accession>A0A7S2XIC7</accession>
<dbReference type="AlphaFoldDB" id="A0A7S2XIC7"/>
<organism evidence="1">
    <name type="scientific">Attheya septentrionalis</name>
    <dbReference type="NCBI Taxonomy" id="420275"/>
    <lineage>
        <taxon>Eukaryota</taxon>
        <taxon>Sar</taxon>
        <taxon>Stramenopiles</taxon>
        <taxon>Ochrophyta</taxon>
        <taxon>Bacillariophyta</taxon>
        <taxon>Coscinodiscophyceae</taxon>
        <taxon>Chaetocerotophycidae</taxon>
        <taxon>Chaetocerotales</taxon>
        <taxon>Attheyaceae</taxon>
        <taxon>Attheya</taxon>
    </lineage>
</organism>